<dbReference type="InterPro" id="IPR045281">
    <property type="entry name" value="CONSTANS-like"/>
</dbReference>
<dbReference type="GO" id="GO:0003700">
    <property type="term" value="F:DNA-binding transcription factor activity"/>
    <property type="evidence" value="ECO:0007669"/>
    <property type="project" value="TreeGrafter"/>
</dbReference>
<dbReference type="GO" id="GO:0005634">
    <property type="term" value="C:nucleus"/>
    <property type="evidence" value="ECO:0007669"/>
    <property type="project" value="UniProtKB-SubCell"/>
</dbReference>
<feature type="domain" description="CCT" evidence="4">
    <location>
        <begin position="211"/>
        <end position="253"/>
    </location>
</feature>
<comment type="subcellular location">
    <subcellularLocation>
        <location evidence="1 3">Nucleus</location>
    </subcellularLocation>
</comment>
<accession>A0AAP0K7B5</accession>
<dbReference type="EMBL" id="JBBNAG010000003">
    <property type="protein sequence ID" value="KAK9147267.1"/>
    <property type="molecule type" value="Genomic_DNA"/>
</dbReference>
<evidence type="ECO:0000256" key="2">
    <source>
        <dbReference type="ARBA" id="ARBA00023242"/>
    </source>
</evidence>
<dbReference type="PROSITE" id="PS51017">
    <property type="entry name" value="CCT"/>
    <property type="match status" value="1"/>
</dbReference>
<organism evidence="5 6">
    <name type="scientific">Stephania cephalantha</name>
    <dbReference type="NCBI Taxonomy" id="152367"/>
    <lineage>
        <taxon>Eukaryota</taxon>
        <taxon>Viridiplantae</taxon>
        <taxon>Streptophyta</taxon>
        <taxon>Embryophyta</taxon>
        <taxon>Tracheophyta</taxon>
        <taxon>Spermatophyta</taxon>
        <taxon>Magnoliopsida</taxon>
        <taxon>Ranunculales</taxon>
        <taxon>Menispermaceae</taxon>
        <taxon>Menispermoideae</taxon>
        <taxon>Cissampelideae</taxon>
        <taxon>Stephania</taxon>
    </lineage>
</organism>
<evidence type="ECO:0000313" key="5">
    <source>
        <dbReference type="EMBL" id="KAK9147267.1"/>
    </source>
</evidence>
<proteinExistence type="predicted"/>
<protein>
    <recommendedName>
        <fullName evidence="4">CCT domain-containing protein</fullName>
    </recommendedName>
</protein>
<dbReference type="Pfam" id="PF06203">
    <property type="entry name" value="CCT"/>
    <property type="match status" value="1"/>
</dbReference>
<keyword evidence="6" id="KW-1185">Reference proteome</keyword>
<evidence type="ECO:0000313" key="6">
    <source>
        <dbReference type="Proteomes" id="UP001419268"/>
    </source>
</evidence>
<dbReference type="Proteomes" id="UP001419268">
    <property type="component" value="Unassembled WGS sequence"/>
</dbReference>
<dbReference type="GO" id="GO:0009909">
    <property type="term" value="P:regulation of flower development"/>
    <property type="evidence" value="ECO:0007669"/>
    <property type="project" value="InterPro"/>
</dbReference>
<dbReference type="AlphaFoldDB" id="A0AAP0K7B5"/>
<dbReference type="PANTHER" id="PTHR31319">
    <property type="entry name" value="ZINC FINGER PROTEIN CONSTANS-LIKE 4"/>
    <property type="match status" value="1"/>
</dbReference>
<dbReference type="InterPro" id="IPR010402">
    <property type="entry name" value="CCT_domain"/>
</dbReference>
<comment type="caution">
    <text evidence="5">The sequence shown here is derived from an EMBL/GenBank/DDBJ whole genome shotgun (WGS) entry which is preliminary data.</text>
</comment>
<evidence type="ECO:0000259" key="4">
    <source>
        <dbReference type="PROSITE" id="PS51017"/>
    </source>
</evidence>
<gene>
    <name evidence="5" type="ORF">Scep_006024</name>
</gene>
<evidence type="ECO:0000256" key="3">
    <source>
        <dbReference type="PROSITE-ProRule" id="PRU00357"/>
    </source>
</evidence>
<reference evidence="5 6" key="1">
    <citation type="submission" date="2024-01" db="EMBL/GenBank/DDBJ databases">
        <title>Genome assemblies of Stephania.</title>
        <authorList>
            <person name="Yang L."/>
        </authorList>
    </citation>
    <scope>NUCLEOTIDE SEQUENCE [LARGE SCALE GENOMIC DNA]</scope>
    <source>
        <strain evidence="5">JXDWG</strain>
        <tissue evidence="5">Leaf</tissue>
    </source>
</reference>
<evidence type="ECO:0000256" key="1">
    <source>
        <dbReference type="ARBA" id="ARBA00004123"/>
    </source>
</evidence>
<keyword evidence="2 3" id="KW-0539">Nucleus</keyword>
<dbReference type="PANTHER" id="PTHR31319:SF71">
    <property type="entry name" value="CCT MOTIF FAMILY PROTEIN"/>
    <property type="match status" value="1"/>
</dbReference>
<name>A0AAP0K7B5_9MAGN</name>
<sequence length="261" mass="29917">MYAETELLYPYLQCFTPGGGQPYDEFFEIQKSEVLMCNQIPTCSVSDYDLGGEGELFKAPEPIIEEQVISLDPMTTVVPMIPELIQDEHLLDNVFYKSERDLVAISGVEDPILKILDEKPLIKPLEDPIIEKDMFTSQGAIQRSVSSGCLISMEWRPHHVLRPNFLEFQKVHFRVADGIRRAYSEGDIQTLSNGNINLHSSKDRAMKTEGRLEKLSRYRNKKTRRNFGRTIKYACRKALADNQPRVRGRFAKTEESNVSKK</sequence>